<comment type="caution">
    <text evidence="7">The sequence shown here is derived from an EMBL/GenBank/DDBJ whole genome shotgun (WGS) entry which is preliminary data.</text>
</comment>
<dbReference type="RefSeq" id="WP_189473456.1">
    <property type="nucleotide sequence ID" value="NZ_JBFAQK010000080.1"/>
</dbReference>
<evidence type="ECO:0000256" key="2">
    <source>
        <dbReference type="ARBA" id="ARBA00022692"/>
    </source>
</evidence>
<evidence type="ECO:0000256" key="3">
    <source>
        <dbReference type="ARBA" id="ARBA00022989"/>
    </source>
</evidence>
<dbReference type="Proteomes" id="UP001552521">
    <property type="component" value="Unassembled WGS sequence"/>
</dbReference>
<evidence type="ECO:0000259" key="6">
    <source>
        <dbReference type="Pfam" id="PF02656"/>
    </source>
</evidence>
<evidence type="ECO:0000256" key="5">
    <source>
        <dbReference type="SAM" id="Phobius"/>
    </source>
</evidence>
<dbReference type="Pfam" id="PF02656">
    <property type="entry name" value="DUF202"/>
    <property type="match status" value="1"/>
</dbReference>
<protein>
    <submittedName>
        <fullName evidence="7">DUF202 domain-containing protein</fullName>
    </submittedName>
</protein>
<keyword evidence="2 5" id="KW-0812">Transmembrane</keyword>
<comment type="subcellular location">
    <subcellularLocation>
        <location evidence="1">Endomembrane system</location>
        <topology evidence="1">Multi-pass membrane protein</topology>
    </subcellularLocation>
</comment>
<feature type="transmembrane region" description="Helical" evidence="5">
    <location>
        <begin position="80"/>
        <end position="98"/>
    </location>
</feature>
<feature type="domain" description="DUF202" evidence="6">
    <location>
        <begin position="8"/>
        <end position="67"/>
    </location>
</feature>
<evidence type="ECO:0000256" key="4">
    <source>
        <dbReference type="ARBA" id="ARBA00023136"/>
    </source>
</evidence>
<dbReference type="EMBL" id="JBFAQK010000080">
    <property type="protein sequence ID" value="MEV4685447.1"/>
    <property type="molecule type" value="Genomic_DNA"/>
</dbReference>
<organism evidence="7 8">
    <name type="scientific">Streptomyces kurssanovii</name>
    <dbReference type="NCBI Taxonomy" id="67312"/>
    <lineage>
        <taxon>Bacteria</taxon>
        <taxon>Bacillati</taxon>
        <taxon>Actinomycetota</taxon>
        <taxon>Actinomycetes</taxon>
        <taxon>Kitasatosporales</taxon>
        <taxon>Streptomycetaceae</taxon>
        <taxon>Streptomyces</taxon>
    </lineage>
</organism>
<reference evidence="7 8" key="1">
    <citation type="submission" date="2024-06" db="EMBL/GenBank/DDBJ databases">
        <title>The Natural Products Discovery Center: Release of the First 8490 Sequenced Strains for Exploring Actinobacteria Biosynthetic Diversity.</title>
        <authorList>
            <person name="Kalkreuter E."/>
            <person name="Kautsar S.A."/>
            <person name="Yang D."/>
            <person name="Bader C.D."/>
            <person name="Teijaro C.N."/>
            <person name="Fluegel L."/>
            <person name="Davis C.M."/>
            <person name="Simpson J.R."/>
            <person name="Lauterbach L."/>
            <person name="Steele A.D."/>
            <person name="Gui C."/>
            <person name="Meng S."/>
            <person name="Li G."/>
            <person name="Viehrig K."/>
            <person name="Ye F."/>
            <person name="Su P."/>
            <person name="Kiefer A.F."/>
            <person name="Nichols A."/>
            <person name="Cepeda A.J."/>
            <person name="Yan W."/>
            <person name="Fan B."/>
            <person name="Jiang Y."/>
            <person name="Adhikari A."/>
            <person name="Zheng C.-J."/>
            <person name="Schuster L."/>
            <person name="Cowan T.M."/>
            <person name="Smanski M.J."/>
            <person name="Chevrette M.G."/>
            <person name="De Carvalho L.P.S."/>
            <person name="Shen B."/>
        </authorList>
    </citation>
    <scope>NUCLEOTIDE SEQUENCE [LARGE SCALE GENOMIC DNA]</scope>
    <source>
        <strain evidence="7 8">NPDC049344</strain>
    </source>
</reference>
<evidence type="ECO:0000313" key="7">
    <source>
        <dbReference type="EMBL" id="MEV4685447.1"/>
    </source>
</evidence>
<accession>A0ABV3I4F7</accession>
<dbReference type="InterPro" id="IPR003807">
    <property type="entry name" value="DUF202"/>
</dbReference>
<evidence type="ECO:0000313" key="8">
    <source>
        <dbReference type="Proteomes" id="UP001552521"/>
    </source>
</evidence>
<name>A0ABV3I4F7_9ACTN</name>
<feature type="transmembrane region" description="Helical" evidence="5">
    <location>
        <begin position="42"/>
        <end position="60"/>
    </location>
</feature>
<sequence length="99" mass="10292">MTASSARDPGLQPERTRLAWRRTTLTCTVVAVLAAKQAAQDVALAAGLSVVAWLGFLWVAHRRVRAMDAARPAAMPVRGAIAAVGCVLALAAFAVAIVV</sequence>
<evidence type="ECO:0000256" key="1">
    <source>
        <dbReference type="ARBA" id="ARBA00004127"/>
    </source>
</evidence>
<keyword evidence="3 5" id="KW-1133">Transmembrane helix</keyword>
<keyword evidence="8" id="KW-1185">Reference proteome</keyword>
<gene>
    <name evidence="7" type="ORF">AB0K36_32300</name>
</gene>
<proteinExistence type="predicted"/>
<keyword evidence="4 5" id="KW-0472">Membrane</keyword>